<keyword evidence="1" id="KW-0472">Membrane</keyword>
<dbReference type="SUPFAM" id="SSF51905">
    <property type="entry name" value="FAD/NAD(P)-binding domain"/>
    <property type="match status" value="1"/>
</dbReference>
<dbReference type="PANTHER" id="PTHR40254">
    <property type="entry name" value="BLR0577 PROTEIN"/>
    <property type="match status" value="1"/>
</dbReference>
<dbReference type="InterPro" id="IPR038732">
    <property type="entry name" value="HpyO/CreE_NAD-binding"/>
</dbReference>
<organism evidence="3 4">
    <name type="scientific">Frondihabitans sucicola</name>
    <dbReference type="NCBI Taxonomy" id="1268041"/>
    <lineage>
        <taxon>Bacteria</taxon>
        <taxon>Bacillati</taxon>
        <taxon>Actinomycetota</taxon>
        <taxon>Actinomycetes</taxon>
        <taxon>Micrococcales</taxon>
        <taxon>Microbacteriaceae</taxon>
        <taxon>Frondihabitans</taxon>
    </lineage>
</organism>
<reference evidence="4" key="1">
    <citation type="journal article" date="2019" name="Int. J. Syst. Evol. Microbiol.">
        <title>The Global Catalogue of Microorganisms (GCM) 10K type strain sequencing project: providing services to taxonomists for standard genome sequencing and annotation.</title>
        <authorList>
            <consortium name="The Broad Institute Genomics Platform"/>
            <consortium name="The Broad Institute Genome Sequencing Center for Infectious Disease"/>
            <person name="Wu L."/>
            <person name="Ma J."/>
        </authorList>
    </citation>
    <scope>NUCLEOTIDE SEQUENCE [LARGE SCALE GENOMIC DNA]</scope>
    <source>
        <strain evidence="4">NBRC 108728</strain>
    </source>
</reference>
<evidence type="ECO:0000259" key="2">
    <source>
        <dbReference type="Pfam" id="PF13454"/>
    </source>
</evidence>
<dbReference type="Pfam" id="PF13454">
    <property type="entry name" value="NAD_binding_9"/>
    <property type="match status" value="1"/>
</dbReference>
<keyword evidence="1" id="KW-1133">Transmembrane helix</keyword>
<dbReference type="InterPro" id="IPR036188">
    <property type="entry name" value="FAD/NAD-bd_sf"/>
</dbReference>
<dbReference type="Gene3D" id="3.50.50.60">
    <property type="entry name" value="FAD/NAD(P)-binding domain"/>
    <property type="match status" value="1"/>
</dbReference>
<dbReference type="InterPro" id="IPR052189">
    <property type="entry name" value="L-asp_N-monooxygenase_NS-form"/>
</dbReference>
<protein>
    <recommendedName>
        <fullName evidence="2">FAD-dependent urate hydroxylase HpyO/Asp monooxygenase CreE-like FAD/NAD(P)-binding domain-containing protein</fullName>
    </recommendedName>
</protein>
<keyword evidence="1" id="KW-0812">Transmembrane</keyword>
<evidence type="ECO:0000313" key="4">
    <source>
        <dbReference type="Proteomes" id="UP001321486"/>
    </source>
</evidence>
<keyword evidence="4" id="KW-1185">Reference proteome</keyword>
<evidence type="ECO:0000313" key="3">
    <source>
        <dbReference type="EMBL" id="BDZ52087.1"/>
    </source>
</evidence>
<evidence type="ECO:0000256" key="1">
    <source>
        <dbReference type="SAM" id="Phobius"/>
    </source>
</evidence>
<accession>A0ABM8GUD0</accession>
<sequence length="445" mass="46202">MSSSESSVVIVGGGAAAVFATFALRDRSAALGLPALHVTVVGREPVVGRGLAYGRAEPHHRLNSPAGKMSLSATDDEAFLRWLDRAGWRDVDGTPADAGSYVPRRVFGDYVESQFAGLLASSPTEVTFLQGEVVGILPSSAGVTVALADGSSLTAESAVLALGNPAPGTVATGAARSLDDPWAPGALDGVTASDRVLLVGTGLTMIDVATSLARRMPGVRLTATSRRLLLPAVHLPEPAAAGPGLGDEVATLGEMISAFGAQLRAAKGAGSPWQAVLDGVRPQVQTLWQRLSVADRRRFLDHVARRWDVHRHRMAQAVWAEVSALIESGALTLSPSVAGTSFDVAINCTGPASVASRGWSRLVDALLDAGLVAPDPTGIGFDTDASGALVDSSGVPSDRLFAIGAALKGALWETVAIPEVRQLAYRIADRLASPEDRRFYAEQAI</sequence>
<dbReference type="RefSeq" id="WP_286344723.1">
    <property type="nucleotide sequence ID" value="NZ_AP027732.1"/>
</dbReference>
<dbReference type="Proteomes" id="UP001321486">
    <property type="component" value="Chromosome"/>
</dbReference>
<name>A0ABM8GUD0_9MICO</name>
<gene>
    <name evidence="3" type="ORF">GCM10025867_43280</name>
</gene>
<proteinExistence type="predicted"/>
<dbReference type="EMBL" id="AP027732">
    <property type="protein sequence ID" value="BDZ52087.1"/>
    <property type="molecule type" value="Genomic_DNA"/>
</dbReference>
<dbReference type="PANTHER" id="PTHR40254:SF1">
    <property type="entry name" value="BLR0577 PROTEIN"/>
    <property type="match status" value="1"/>
</dbReference>
<feature type="domain" description="FAD-dependent urate hydroxylase HpyO/Asp monooxygenase CreE-like FAD/NAD(P)-binding" evidence="2">
    <location>
        <begin position="9"/>
        <end position="164"/>
    </location>
</feature>
<feature type="transmembrane region" description="Helical" evidence="1">
    <location>
        <begin position="6"/>
        <end position="24"/>
    </location>
</feature>